<keyword evidence="12" id="KW-1185">Reference proteome</keyword>
<organism evidence="11 12">
    <name type="scientific">Cohnella phaseoli</name>
    <dbReference type="NCBI Taxonomy" id="456490"/>
    <lineage>
        <taxon>Bacteria</taxon>
        <taxon>Bacillati</taxon>
        <taxon>Bacillota</taxon>
        <taxon>Bacilli</taxon>
        <taxon>Bacillales</taxon>
        <taxon>Paenibacillaceae</taxon>
        <taxon>Cohnella</taxon>
    </lineage>
</organism>
<dbReference type="PROSITE" id="PS01124">
    <property type="entry name" value="HTH_ARAC_FAMILY_2"/>
    <property type="match status" value="1"/>
</dbReference>
<evidence type="ECO:0000256" key="6">
    <source>
        <dbReference type="ARBA" id="ARBA00023125"/>
    </source>
</evidence>
<feature type="domain" description="Response regulatory" evidence="10">
    <location>
        <begin position="3"/>
        <end position="120"/>
    </location>
</feature>
<comment type="caution">
    <text evidence="11">The sequence shown here is derived from an EMBL/GenBank/DDBJ whole genome shotgun (WGS) entry which is preliminary data.</text>
</comment>
<keyword evidence="5" id="KW-0805">Transcription regulation</keyword>
<evidence type="ECO:0000256" key="2">
    <source>
        <dbReference type="ARBA" id="ARBA00022490"/>
    </source>
</evidence>
<dbReference type="InterPro" id="IPR001789">
    <property type="entry name" value="Sig_transdc_resp-reg_receiver"/>
</dbReference>
<dbReference type="EMBL" id="QRDZ01000002">
    <property type="protein sequence ID" value="RED87586.1"/>
    <property type="molecule type" value="Genomic_DNA"/>
</dbReference>
<protein>
    <submittedName>
        <fullName evidence="11">Two-component system response regulator YesN</fullName>
    </submittedName>
</protein>
<dbReference type="CDD" id="cd17536">
    <property type="entry name" value="REC_YesN-like"/>
    <property type="match status" value="1"/>
</dbReference>
<dbReference type="Gene3D" id="3.40.50.2300">
    <property type="match status" value="1"/>
</dbReference>
<dbReference type="SUPFAM" id="SSF52172">
    <property type="entry name" value="CheY-like"/>
    <property type="match status" value="1"/>
</dbReference>
<gene>
    <name evidence="11" type="ORF">DFP98_10263</name>
</gene>
<reference evidence="11 12" key="1">
    <citation type="submission" date="2018-07" db="EMBL/GenBank/DDBJ databases">
        <title>Genomic Encyclopedia of Type Strains, Phase III (KMG-III): the genomes of soil and plant-associated and newly described type strains.</title>
        <authorList>
            <person name="Whitman W."/>
        </authorList>
    </citation>
    <scope>NUCLEOTIDE SEQUENCE [LARGE SCALE GENOMIC DNA]</scope>
    <source>
        <strain evidence="11 12">CECT 7287</strain>
    </source>
</reference>
<dbReference type="SMART" id="SM00448">
    <property type="entry name" value="REC"/>
    <property type="match status" value="1"/>
</dbReference>
<keyword evidence="3 8" id="KW-0597">Phosphoprotein</keyword>
<evidence type="ECO:0000313" key="12">
    <source>
        <dbReference type="Proteomes" id="UP000256977"/>
    </source>
</evidence>
<keyword evidence="4" id="KW-0902">Two-component regulatory system</keyword>
<dbReference type="SMART" id="SM00342">
    <property type="entry name" value="HTH_ARAC"/>
    <property type="match status" value="1"/>
</dbReference>
<dbReference type="GO" id="GO:0005737">
    <property type="term" value="C:cytoplasm"/>
    <property type="evidence" value="ECO:0007669"/>
    <property type="project" value="UniProtKB-SubCell"/>
</dbReference>
<dbReference type="AlphaFoldDB" id="A0A3D9KM79"/>
<proteinExistence type="predicted"/>
<dbReference type="RefSeq" id="WP_181917444.1">
    <property type="nucleotide sequence ID" value="NZ_QRDZ01000002.1"/>
</dbReference>
<evidence type="ECO:0000256" key="8">
    <source>
        <dbReference type="PROSITE-ProRule" id="PRU00169"/>
    </source>
</evidence>
<evidence type="ECO:0000256" key="3">
    <source>
        <dbReference type="ARBA" id="ARBA00022553"/>
    </source>
</evidence>
<evidence type="ECO:0000256" key="7">
    <source>
        <dbReference type="ARBA" id="ARBA00023163"/>
    </source>
</evidence>
<dbReference type="Pfam" id="PF12833">
    <property type="entry name" value="HTH_18"/>
    <property type="match status" value="1"/>
</dbReference>
<keyword evidence="7" id="KW-0804">Transcription</keyword>
<evidence type="ECO:0000259" key="9">
    <source>
        <dbReference type="PROSITE" id="PS01124"/>
    </source>
</evidence>
<dbReference type="InterPro" id="IPR009057">
    <property type="entry name" value="Homeodomain-like_sf"/>
</dbReference>
<accession>A0A3D9KM79</accession>
<keyword evidence="6" id="KW-0238">DNA-binding</keyword>
<dbReference type="InterPro" id="IPR011006">
    <property type="entry name" value="CheY-like_superfamily"/>
</dbReference>
<dbReference type="GO" id="GO:0000160">
    <property type="term" value="P:phosphorelay signal transduction system"/>
    <property type="evidence" value="ECO:0007669"/>
    <property type="project" value="UniProtKB-KW"/>
</dbReference>
<dbReference type="GO" id="GO:0003700">
    <property type="term" value="F:DNA-binding transcription factor activity"/>
    <property type="evidence" value="ECO:0007669"/>
    <property type="project" value="InterPro"/>
</dbReference>
<evidence type="ECO:0000256" key="4">
    <source>
        <dbReference type="ARBA" id="ARBA00023012"/>
    </source>
</evidence>
<evidence type="ECO:0000313" key="11">
    <source>
        <dbReference type="EMBL" id="RED87586.1"/>
    </source>
</evidence>
<feature type="modified residue" description="4-aspartylphosphate" evidence="8">
    <location>
        <position position="55"/>
    </location>
</feature>
<evidence type="ECO:0000256" key="5">
    <source>
        <dbReference type="ARBA" id="ARBA00023015"/>
    </source>
</evidence>
<dbReference type="PROSITE" id="PS00041">
    <property type="entry name" value="HTH_ARAC_FAMILY_1"/>
    <property type="match status" value="1"/>
</dbReference>
<sequence length="533" mass="60666">MHQVLIVDDEMPVVEGLVEVVDWGALGIDAVFTAADGYEALELLDKHAIDIVITDIRMPGLSGLELIRRIKATRSNTACIVLSGYAEFDYAKQAVASQAVDYIVKPVDFRELEEAVRKAVSAVDSRWMEISSYTKASRTLKENLVLLREKLAFDLIRGIKYTDDELKNKLEELELPYDLGGNYSLLLVRLEEEFSTENIQDRSLYEYAVINIVSEILGAQFKLWHCKDEHDYLVFLLCADSPLHQTQLINQLGPEIQHCVRTYLKGRVSLILSAEDAFPQRISETYQSLVSTLLQTVGHDRDCFIPPGPIKAADTGALRSLYEPPSLLHMLEAGRWDDARAKLAGIFDELQADWSHSQEHLLEAYFMIAQSFLHLLHKSDKTLSDVAPGHTLTGALHLKPFASALELNRWAFGTLALIQEDSDLKLQNGRTQLVKKIREYIDDHLSEGISLQDLAEHIYLHPSYAAKIYRQETGESVTDYLFRIRMERAVYLLNHSNEKVQDIAAELGYQNTAYFIKVFKEHFRLTPHEFRNK</sequence>
<dbReference type="SUPFAM" id="SSF46689">
    <property type="entry name" value="Homeodomain-like"/>
    <property type="match status" value="2"/>
</dbReference>
<dbReference type="InterPro" id="IPR018062">
    <property type="entry name" value="HTH_AraC-typ_CS"/>
</dbReference>
<evidence type="ECO:0000259" key="10">
    <source>
        <dbReference type="PROSITE" id="PS50110"/>
    </source>
</evidence>
<dbReference type="PROSITE" id="PS50110">
    <property type="entry name" value="RESPONSE_REGULATORY"/>
    <property type="match status" value="1"/>
</dbReference>
<feature type="domain" description="HTH araC/xylS-type" evidence="9">
    <location>
        <begin position="435"/>
        <end position="533"/>
    </location>
</feature>
<evidence type="ECO:0000256" key="1">
    <source>
        <dbReference type="ARBA" id="ARBA00004496"/>
    </source>
</evidence>
<dbReference type="GO" id="GO:0043565">
    <property type="term" value="F:sequence-specific DNA binding"/>
    <property type="evidence" value="ECO:0007669"/>
    <property type="project" value="InterPro"/>
</dbReference>
<dbReference type="Pfam" id="PF00072">
    <property type="entry name" value="Response_reg"/>
    <property type="match status" value="1"/>
</dbReference>
<dbReference type="InterPro" id="IPR018060">
    <property type="entry name" value="HTH_AraC"/>
</dbReference>
<keyword evidence="2" id="KW-0963">Cytoplasm</keyword>
<name>A0A3D9KM79_9BACL</name>
<dbReference type="Proteomes" id="UP000256977">
    <property type="component" value="Unassembled WGS sequence"/>
</dbReference>
<dbReference type="Gene3D" id="1.10.10.60">
    <property type="entry name" value="Homeodomain-like"/>
    <property type="match status" value="2"/>
</dbReference>
<dbReference type="PRINTS" id="PR00032">
    <property type="entry name" value="HTHARAC"/>
</dbReference>
<comment type="subcellular location">
    <subcellularLocation>
        <location evidence="1">Cytoplasm</location>
    </subcellularLocation>
</comment>
<dbReference type="PANTHER" id="PTHR42713">
    <property type="entry name" value="HISTIDINE KINASE-RELATED"/>
    <property type="match status" value="1"/>
</dbReference>
<dbReference type="InterPro" id="IPR020449">
    <property type="entry name" value="Tscrpt_reg_AraC-type_HTH"/>
</dbReference>
<dbReference type="PANTHER" id="PTHR42713:SF3">
    <property type="entry name" value="TRANSCRIPTIONAL REGULATORY PROTEIN HPTR"/>
    <property type="match status" value="1"/>
</dbReference>
<dbReference type="InterPro" id="IPR051552">
    <property type="entry name" value="HptR"/>
</dbReference>